<dbReference type="EMBL" id="SNRW01011622">
    <property type="protein sequence ID" value="KAA6374912.1"/>
    <property type="molecule type" value="Genomic_DNA"/>
</dbReference>
<dbReference type="AlphaFoldDB" id="A0A5J4UXT7"/>
<sequence>MRILFLSGDSKFVCPHHKCRSCGRPAADADGLLLWCSYCLFSYCTMCVKRWTVSDSQQNESGQKRLNIEEIDDYKGLSQEGYEIKKGYNFICCVECASEGRWKKGFGIGEKELEEQELIDEENKSVIEELPDINILMP</sequence>
<protein>
    <submittedName>
        <fullName evidence="1">Uncharacterized protein</fullName>
    </submittedName>
</protein>
<name>A0A5J4UXT7_9EUKA</name>
<comment type="caution">
    <text evidence="1">The sequence shown here is derived from an EMBL/GenBank/DDBJ whole genome shotgun (WGS) entry which is preliminary data.</text>
</comment>
<evidence type="ECO:0000313" key="1">
    <source>
        <dbReference type="EMBL" id="KAA6374912.1"/>
    </source>
</evidence>
<accession>A0A5J4UXT7</accession>
<reference evidence="1 2" key="1">
    <citation type="submission" date="2019-03" db="EMBL/GenBank/DDBJ databases">
        <title>Single cell metagenomics reveals metabolic interactions within the superorganism composed of flagellate Streblomastix strix and complex community of Bacteroidetes bacteria on its surface.</title>
        <authorList>
            <person name="Treitli S.C."/>
            <person name="Kolisko M."/>
            <person name="Husnik F."/>
            <person name="Keeling P."/>
            <person name="Hampl V."/>
        </authorList>
    </citation>
    <scope>NUCLEOTIDE SEQUENCE [LARGE SCALE GENOMIC DNA]</scope>
    <source>
        <strain evidence="1">ST1C</strain>
    </source>
</reference>
<organism evidence="1 2">
    <name type="scientific">Streblomastix strix</name>
    <dbReference type="NCBI Taxonomy" id="222440"/>
    <lineage>
        <taxon>Eukaryota</taxon>
        <taxon>Metamonada</taxon>
        <taxon>Preaxostyla</taxon>
        <taxon>Oxymonadida</taxon>
        <taxon>Streblomastigidae</taxon>
        <taxon>Streblomastix</taxon>
    </lineage>
</organism>
<gene>
    <name evidence="1" type="ORF">EZS28_029561</name>
</gene>
<dbReference type="Proteomes" id="UP000324800">
    <property type="component" value="Unassembled WGS sequence"/>
</dbReference>
<evidence type="ECO:0000313" key="2">
    <source>
        <dbReference type="Proteomes" id="UP000324800"/>
    </source>
</evidence>
<proteinExistence type="predicted"/>